<proteinExistence type="predicted"/>
<gene>
    <name evidence="1" type="ORF">BF17_03015</name>
</gene>
<sequence length="208" mass="23842">MNQEYRNHRTAWTVGELAFVEAHYGKIPITELAAHLGRTMTAIRLAAQELGLCKAQAALWTEEEKEVIRTHYADGEGITSVSQLLPGRTRKTIFAMAKKMGVKSARSWQEWECLILRESYASIGTRVAQQLVDRTPEAIKLKANMLGLKYRGEKESGTAFVMWSDEEWHRLETYQHLPYAELVTLFPDRSKASLKKAKERLKKYNNNN</sequence>
<protein>
    <submittedName>
        <fullName evidence="1">Uncharacterized protein</fullName>
    </submittedName>
</protein>
<dbReference type="EMBL" id="CP007230">
    <property type="protein sequence ID" value="AHK18438.1"/>
    <property type="molecule type" value="Genomic_DNA"/>
</dbReference>
<organism evidence="1 2">
    <name type="scientific">Yersinia similis</name>
    <dbReference type="NCBI Taxonomy" id="367190"/>
    <lineage>
        <taxon>Bacteria</taxon>
        <taxon>Pseudomonadati</taxon>
        <taxon>Pseudomonadota</taxon>
        <taxon>Gammaproteobacteria</taxon>
        <taxon>Enterobacterales</taxon>
        <taxon>Yersiniaceae</taxon>
        <taxon>Yersinia</taxon>
    </lineage>
</organism>
<accession>A0ABM5PWI3</accession>
<reference evidence="1 2" key="1">
    <citation type="journal article" date="2014" name="Genome Announc.">
        <title>Genome Sequence of Yersinia similis Y228T, a Member of the Yersinia pseudotuberculosis Complex.</title>
        <authorList>
            <person name="Sprague L.D."/>
            <person name="Neubauer H."/>
        </authorList>
    </citation>
    <scope>NUCLEOTIDE SEQUENCE [LARGE SCALE GENOMIC DNA]</scope>
    <source>
        <strain evidence="1 2">228</strain>
    </source>
</reference>
<name>A0ABM5PWI3_9GAMM</name>
<keyword evidence="2" id="KW-1185">Reference proteome</keyword>
<dbReference type="RefSeq" id="WP_025381228.1">
    <property type="nucleotide sequence ID" value="NZ_CABIHS010000038.1"/>
</dbReference>
<evidence type="ECO:0000313" key="1">
    <source>
        <dbReference type="EMBL" id="AHK18438.1"/>
    </source>
</evidence>
<evidence type="ECO:0000313" key="2">
    <source>
        <dbReference type="Proteomes" id="UP000019439"/>
    </source>
</evidence>
<dbReference type="GeneID" id="96662639"/>
<dbReference type="Proteomes" id="UP000019439">
    <property type="component" value="Chromosome"/>
</dbReference>